<evidence type="ECO:0000256" key="1">
    <source>
        <dbReference type="SAM" id="MobiDB-lite"/>
    </source>
</evidence>
<evidence type="ECO:0000313" key="2">
    <source>
        <dbReference type="EMBL" id="OXA57915.1"/>
    </source>
</evidence>
<feature type="region of interest" description="Disordered" evidence="1">
    <location>
        <begin position="313"/>
        <end position="346"/>
    </location>
</feature>
<dbReference type="OrthoDB" id="7701249at2759"/>
<dbReference type="EMBL" id="LNIX01000003">
    <property type="protein sequence ID" value="OXA57915.1"/>
    <property type="molecule type" value="Genomic_DNA"/>
</dbReference>
<comment type="caution">
    <text evidence="3">The sequence shown here is derived from an EMBL/GenBank/DDBJ whole genome shotgun (WGS) entry which is preliminary data.</text>
</comment>
<dbReference type="AlphaFoldDB" id="A0A226ESU8"/>
<protein>
    <submittedName>
        <fullName evidence="3">Uncharacterized protein</fullName>
    </submittedName>
</protein>
<evidence type="ECO:0000313" key="4">
    <source>
        <dbReference type="Proteomes" id="UP000198287"/>
    </source>
</evidence>
<keyword evidence="4" id="KW-1185">Reference proteome</keyword>
<accession>A0A226ESU8</accession>
<name>A0A226ESU8_FOLCA</name>
<dbReference type="EMBL" id="LNIX01000002">
    <property type="protein sequence ID" value="OXA59861.1"/>
    <property type="molecule type" value="Genomic_DNA"/>
</dbReference>
<dbReference type="PANTHER" id="PTHR34239:SF2">
    <property type="entry name" value="TRANSPOSABLE ELEMENT P TRANSPOSASE_THAP9 CONSERVED DOMAIN-CONTAINING PROTEIN"/>
    <property type="match status" value="1"/>
</dbReference>
<reference evidence="3 4" key="1">
    <citation type="submission" date="2015-12" db="EMBL/GenBank/DDBJ databases">
        <title>The genome of Folsomia candida.</title>
        <authorList>
            <person name="Faddeeva A."/>
            <person name="Derks M.F."/>
            <person name="Anvar Y."/>
            <person name="Smit S."/>
            <person name="Van Straalen N."/>
            <person name="Roelofs D."/>
        </authorList>
    </citation>
    <scope>NUCLEOTIDE SEQUENCE [LARGE SCALE GENOMIC DNA]</scope>
    <source>
        <strain evidence="3 4">VU population</strain>
        <tissue evidence="3">Whole body</tissue>
    </source>
</reference>
<sequence length="346" mass="38365">MSSTGKGDSADDVTAGPPKPKKRKVSVLASHSKAIAELQSLPNEIRQIKEILLGTQNNSQQKSVDVVDDTMQSLLQHEKEVIDDSTLVDDGPTSELLDILNESQIEPEFGPDLHVNVASSFSNLGKTVLSKEKIEELRKPFLTPANCKLLGVPRVNPEIWTVLPQKSKQGDFQSQQMLTILSSSTVALAHLAEKVMLNSKKMPPELSQDLLRLTIQAATLNSKLSQDINMKRKQDIKPALSTEIVAVCNTPSTPELLFGDNVCDTIKAARAAATVIRTSTNRRGFSRFSNRPQNTFTNSSRGTYLNYNRASYSRGGPRFNHRQNFTQFNPRGSMLRPQWRPPSRSQ</sequence>
<dbReference type="OMA" id="NYTQSHP"/>
<proteinExistence type="predicted"/>
<dbReference type="Proteomes" id="UP000198287">
    <property type="component" value="Unassembled WGS sequence"/>
</dbReference>
<organism evidence="3 4">
    <name type="scientific">Folsomia candida</name>
    <name type="common">Springtail</name>
    <dbReference type="NCBI Taxonomy" id="158441"/>
    <lineage>
        <taxon>Eukaryota</taxon>
        <taxon>Metazoa</taxon>
        <taxon>Ecdysozoa</taxon>
        <taxon>Arthropoda</taxon>
        <taxon>Hexapoda</taxon>
        <taxon>Collembola</taxon>
        <taxon>Entomobryomorpha</taxon>
        <taxon>Isotomoidea</taxon>
        <taxon>Isotomidae</taxon>
        <taxon>Proisotominae</taxon>
        <taxon>Folsomia</taxon>
    </lineage>
</organism>
<gene>
    <name evidence="3" type="ORF">Fcan01_05871</name>
    <name evidence="2" type="ORF">Fcan01_07929</name>
</gene>
<dbReference type="PANTHER" id="PTHR34239">
    <property type="entry name" value="APPLE DOMAIN-CONTAINING PROTEIN"/>
    <property type="match status" value="1"/>
</dbReference>
<evidence type="ECO:0000313" key="3">
    <source>
        <dbReference type="EMBL" id="OXA59861.1"/>
    </source>
</evidence>
<feature type="region of interest" description="Disordered" evidence="1">
    <location>
        <begin position="1"/>
        <end position="28"/>
    </location>
</feature>